<keyword evidence="4" id="KW-0539">Nucleus</keyword>
<dbReference type="InterPro" id="IPR003441">
    <property type="entry name" value="NAC-dom"/>
</dbReference>
<gene>
    <name evidence="7" type="ORF">FRX31_033836</name>
</gene>
<evidence type="ECO:0000313" key="8">
    <source>
        <dbReference type="Proteomes" id="UP000554482"/>
    </source>
</evidence>
<dbReference type="Pfam" id="PF02365">
    <property type="entry name" value="NAM"/>
    <property type="match status" value="1"/>
</dbReference>
<name>A0A7J6UVG9_THATH</name>
<keyword evidence="3" id="KW-0804">Transcription</keyword>
<dbReference type="GO" id="GO:0003677">
    <property type="term" value="F:DNA binding"/>
    <property type="evidence" value="ECO:0007669"/>
    <property type="project" value="UniProtKB-KW"/>
</dbReference>
<sequence>MTIILRDEEGQPLVLPPGFKFLPTDEQLIKHYLQPKVAGVESSLFPGLIMEKDVYGCNAEEPSQIFARTTTDQDLYFFTRLKKKFSHGSYVDRVVGKGSWVIQHNNNPIFDEDTKTQIGSMKTFKFVLDVNKKLKGKSCNSKEEISWLMQEYTLTSYSQGCDLQEEWALCRIYKKVKGSGGTKRAQSYTSMSASSLKIPTQNIDPSESYMPKMKRAKTLNGFSLPPNNVAPTTSEMIFSQKDHDQYLPPFDHPQSSTHYYGSETGSTAPASVNAPFSTMGILSVNPILLDGDDDEPNNGGGNRQPLSKEDDVQCYIEDNVGMLISDAYSSQFIDQAPPAAQGSPAGLSDLQYVDYNGLIASTVEDDLGPLAEDLSIKEDDVQHYLLEDDLGMLSNDYSSQFFDQAPPAAQGSHAGLSDLQYVDYNSLASIEEVDIGPLPEDL</sequence>
<organism evidence="7 8">
    <name type="scientific">Thalictrum thalictroides</name>
    <name type="common">Rue-anemone</name>
    <name type="synonym">Anemone thalictroides</name>
    <dbReference type="NCBI Taxonomy" id="46969"/>
    <lineage>
        <taxon>Eukaryota</taxon>
        <taxon>Viridiplantae</taxon>
        <taxon>Streptophyta</taxon>
        <taxon>Embryophyta</taxon>
        <taxon>Tracheophyta</taxon>
        <taxon>Spermatophyta</taxon>
        <taxon>Magnoliopsida</taxon>
        <taxon>Ranunculales</taxon>
        <taxon>Ranunculaceae</taxon>
        <taxon>Thalictroideae</taxon>
        <taxon>Thalictrum</taxon>
    </lineage>
</organism>
<evidence type="ECO:0000256" key="3">
    <source>
        <dbReference type="ARBA" id="ARBA00023163"/>
    </source>
</evidence>
<evidence type="ECO:0000256" key="4">
    <source>
        <dbReference type="ARBA" id="ARBA00023242"/>
    </source>
</evidence>
<dbReference type="PANTHER" id="PTHR31719">
    <property type="entry name" value="NAC TRANSCRIPTION FACTOR 56"/>
    <property type="match status" value="1"/>
</dbReference>
<dbReference type="EMBL" id="JABWDY010042562">
    <property type="protein sequence ID" value="KAF5176577.1"/>
    <property type="molecule type" value="Genomic_DNA"/>
</dbReference>
<keyword evidence="8" id="KW-1185">Reference proteome</keyword>
<dbReference type="SUPFAM" id="SSF101941">
    <property type="entry name" value="NAC domain"/>
    <property type="match status" value="1"/>
</dbReference>
<evidence type="ECO:0000256" key="2">
    <source>
        <dbReference type="ARBA" id="ARBA00023125"/>
    </source>
</evidence>
<reference evidence="7 8" key="1">
    <citation type="submission" date="2020-06" db="EMBL/GenBank/DDBJ databases">
        <title>Transcriptomic and genomic resources for Thalictrum thalictroides and T. hernandezii: Facilitating candidate gene discovery in an emerging model plant lineage.</title>
        <authorList>
            <person name="Arias T."/>
            <person name="Riano-Pachon D.M."/>
            <person name="Di Stilio V.S."/>
        </authorList>
    </citation>
    <scope>NUCLEOTIDE SEQUENCE [LARGE SCALE GENOMIC DNA]</scope>
    <source>
        <strain evidence="8">cv. WT478/WT964</strain>
        <tissue evidence="7">Leaves</tissue>
    </source>
</reference>
<feature type="non-terminal residue" evidence="7">
    <location>
        <position position="442"/>
    </location>
</feature>
<dbReference type="Proteomes" id="UP000554482">
    <property type="component" value="Unassembled WGS sequence"/>
</dbReference>
<dbReference type="GO" id="GO:0048731">
    <property type="term" value="P:system development"/>
    <property type="evidence" value="ECO:0007669"/>
    <property type="project" value="TreeGrafter"/>
</dbReference>
<feature type="region of interest" description="Disordered" evidence="5">
    <location>
        <begin position="287"/>
        <end position="312"/>
    </location>
</feature>
<evidence type="ECO:0000313" key="7">
    <source>
        <dbReference type="EMBL" id="KAF5176577.1"/>
    </source>
</evidence>
<dbReference type="PROSITE" id="PS51005">
    <property type="entry name" value="NAC"/>
    <property type="match status" value="1"/>
</dbReference>
<dbReference type="OrthoDB" id="774757at2759"/>
<comment type="caution">
    <text evidence="7">The sequence shown here is derived from an EMBL/GenBank/DDBJ whole genome shotgun (WGS) entry which is preliminary data.</text>
</comment>
<feature type="domain" description="NAC" evidence="6">
    <location>
        <begin position="15"/>
        <end position="175"/>
    </location>
</feature>
<evidence type="ECO:0000259" key="6">
    <source>
        <dbReference type="PROSITE" id="PS51005"/>
    </source>
</evidence>
<evidence type="ECO:0000256" key="1">
    <source>
        <dbReference type="ARBA" id="ARBA00023015"/>
    </source>
</evidence>
<dbReference type="InterPro" id="IPR036093">
    <property type="entry name" value="NAC_dom_sf"/>
</dbReference>
<keyword evidence="2" id="KW-0238">DNA-binding</keyword>
<dbReference type="AlphaFoldDB" id="A0A7J6UVG9"/>
<dbReference type="PANTHER" id="PTHR31719:SF164">
    <property type="entry name" value="NAC DOMAIN-CONTAINING PROTEIN"/>
    <property type="match status" value="1"/>
</dbReference>
<dbReference type="GO" id="GO:0006355">
    <property type="term" value="P:regulation of DNA-templated transcription"/>
    <property type="evidence" value="ECO:0007669"/>
    <property type="project" value="InterPro"/>
</dbReference>
<keyword evidence="1" id="KW-0805">Transcription regulation</keyword>
<protein>
    <submittedName>
        <fullName evidence="7">Nac domain-containing protein</fullName>
    </submittedName>
</protein>
<accession>A0A7J6UVG9</accession>
<dbReference type="Gene3D" id="2.170.150.80">
    <property type="entry name" value="NAC domain"/>
    <property type="match status" value="1"/>
</dbReference>
<proteinExistence type="predicted"/>
<evidence type="ECO:0000256" key="5">
    <source>
        <dbReference type="SAM" id="MobiDB-lite"/>
    </source>
</evidence>